<evidence type="ECO:0008006" key="3">
    <source>
        <dbReference type="Google" id="ProtNLM"/>
    </source>
</evidence>
<evidence type="ECO:0000313" key="2">
    <source>
        <dbReference type="Proteomes" id="UP001369815"/>
    </source>
</evidence>
<dbReference type="EMBL" id="JBANMG010000005">
    <property type="protein sequence ID" value="KAK6952642.1"/>
    <property type="molecule type" value="Genomic_DNA"/>
</dbReference>
<comment type="caution">
    <text evidence="1">The sequence shown here is derived from an EMBL/GenBank/DDBJ whole genome shotgun (WGS) entry which is preliminary data.</text>
</comment>
<reference evidence="1 2" key="1">
    <citation type="journal article" date="2024" name="Front Chem Biol">
        <title>Unveiling the potential of Daldinia eschscholtzii MFLUCC 19-0629 through bioactivity and bioinformatics studies for enhanced sustainable agriculture production.</title>
        <authorList>
            <person name="Brooks S."/>
            <person name="Weaver J.A."/>
            <person name="Klomchit A."/>
            <person name="Alharthi S.A."/>
            <person name="Onlamun T."/>
            <person name="Nurani R."/>
            <person name="Vong T.K."/>
            <person name="Alberti F."/>
            <person name="Greco C."/>
        </authorList>
    </citation>
    <scope>NUCLEOTIDE SEQUENCE [LARGE SCALE GENOMIC DNA]</scope>
    <source>
        <strain evidence="1">MFLUCC 19-0629</strain>
    </source>
</reference>
<organism evidence="1 2">
    <name type="scientific">Daldinia eschscholtzii</name>
    <dbReference type="NCBI Taxonomy" id="292717"/>
    <lineage>
        <taxon>Eukaryota</taxon>
        <taxon>Fungi</taxon>
        <taxon>Dikarya</taxon>
        <taxon>Ascomycota</taxon>
        <taxon>Pezizomycotina</taxon>
        <taxon>Sordariomycetes</taxon>
        <taxon>Xylariomycetidae</taxon>
        <taxon>Xylariales</taxon>
        <taxon>Hypoxylaceae</taxon>
        <taxon>Daldinia</taxon>
    </lineage>
</organism>
<accession>A0AAX6MKD4</accession>
<dbReference type="PANTHER" id="PTHR10622:SF10">
    <property type="entry name" value="HET DOMAIN-CONTAINING PROTEIN"/>
    <property type="match status" value="1"/>
</dbReference>
<name>A0AAX6MKD4_9PEZI</name>
<dbReference type="PANTHER" id="PTHR10622">
    <property type="entry name" value="HET DOMAIN-CONTAINING PROTEIN"/>
    <property type="match status" value="1"/>
</dbReference>
<dbReference type="Proteomes" id="UP001369815">
    <property type="component" value="Unassembled WGS sequence"/>
</dbReference>
<proteinExistence type="predicted"/>
<gene>
    <name evidence="1" type="ORF">Daesc_004932</name>
</gene>
<keyword evidence="2" id="KW-1185">Reference proteome</keyword>
<protein>
    <recommendedName>
        <fullName evidence="3">Heterokaryon incompatibility domain-containing protein</fullName>
    </recommendedName>
</protein>
<evidence type="ECO:0000313" key="1">
    <source>
        <dbReference type="EMBL" id="KAK6952642.1"/>
    </source>
</evidence>
<sequence>MAMLNYGKVMQKWQAAAVKQLKTGMTINSMYRWYADSCVCYAYLSDVGTGNIEGSKFILDPSELSRIDPGDDTQLTSAGPTTTFGTRSKGYFKESRWFTRGWTLQELIAPRRIKFYSEEWVELGTKTNLREIITKVTGISEDVLLGYTALSDITVALKMSWAANRSTTREEDMAYCLMGLFDINMPLLYGEGTKAFKRLQEEIMHRYEDYTILLCNGLNWDIFLADSPADFSSQIMHDPYWTFDPKINVRDDHSIEMDLRKLHNQIELPMGASSIFEDSSHAAMSLTSRGVHVALLFVVALTLPRREEDTSYVFLVGNLNQHDWCLVMHEVSQQIPDREYMDSVLRIWNLKGIAKPEVASRLTKNITIPLTEREMLSISQEFNGYNDITIQVSVDKIEMEHLVKKETRAVSSQPLQVPQSILGTLDRLIVSGSGGEEKVNFDPKSALRKKKRRMLEMTTRPVKHQRLS</sequence>
<dbReference type="AlphaFoldDB" id="A0AAX6MKD4"/>